<dbReference type="AlphaFoldDB" id="A0A453SRK8"/>
<dbReference type="EnsemblPlants" id="AET7Gv21044100.4">
    <property type="protein sequence ID" value="AET7Gv21044100.4"/>
    <property type="gene ID" value="AET7Gv21044100"/>
</dbReference>
<evidence type="ECO:0000313" key="1">
    <source>
        <dbReference type="EnsemblPlants" id="AET7Gv21044100.4"/>
    </source>
</evidence>
<dbReference type="Gramene" id="AET7Gv21044100.4">
    <property type="protein sequence ID" value="AET7Gv21044100.4"/>
    <property type="gene ID" value="AET7Gv21044100"/>
</dbReference>
<reference evidence="2" key="2">
    <citation type="journal article" date="2017" name="Nat. Plants">
        <title>The Aegilops tauschii genome reveals multiple impacts of transposons.</title>
        <authorList>
            <person name="Zhao G."/>
            <person name="Zou C."/>
            <person name="Li K."/>
            <person name="Wang K."/>
            <person name="Li T."/>
            <person name="Gao L."/>
            <person name="Zhang X."/>
            <person name="Wang H."/>
            <person name="Yang Z."/>
            <person name="Liu X."/>
            <person name="Jiang W."/>
            <person name="Mao L."/>
            <person name="Kong X."/>
            <person name="Jiao Y."/>
            <person name="Jia J."/>
        </authorList>
    </citation>
    <scope>NUCLEOTIDE SEQUENCE [LARGE SCALE GENOMIC DNA]</scope>
    <source>
        <strain evidence="2">cv. AL8/78</strain>
    </source>
</reference>
<organism evidence="1 2">
    <name type="scientific">Aegilops tauschii subsp. strangulata</name>
    <name type="common">Goatgrass</name>
    <dbReference type="NCBI Taxonomy" id="200361"/>
    <lineage>
        <taxon>Eukaryota</taxon>
        <taxon>Viridiplantae</taxon>
        <taxon>Streptophyta</taxon>
        <taxon>Embryophyta</taxon>
        <taxon>Tracheophyta</taxon>
        <taxon>Spermatophyta</taxon>
        <taxon>Magnoliopsida</taxon>
        <taxon>Liliopsida</taxon>
        <taxon>Poales</taxon>
        <taxon>Poaceae</taxon>
        <taxon>BOP clade</taxon>
        <taxon>Pooideae</taxon>
        <taxon>Triticodae</taxon>
        <taxon>Triticeae</taxon>
        <taxon>Triticinae</taxon>
        <taxon>Aegilops</taxon>
    </lineage>
</organism>
<reference evidence="1" key="5">
    <citation type="journal article" date="2021" name="G3 (Bethesda)">
        <title>Aegilops tauschii genome assembly Aet v5.0 features greater sequence contiguity and improved annotation.</title>
        <authorList>
            <person name="Wang L."/>
            <person name="Zhu T."/>
            <person name="Rodriguez J.C."/>
            <person name="Deal K.R."/>
            <person name="Dubcovsky J."/>
            <person name="McGuire P.E."/>
            <person name="Lux T."/>
            <person name="Spannagl M."/>
            <person name="Mayer K.F.X."/>
            <person name="Baldrich P."/>
            <person name="Meyers B.C."/>
            <person name="Huo N."/>
            <person name="Gu Y.Q."/>
            <person name="Zhou H."/>
            <person name="Devos K.M."/>
            <person name="Bennetzen J.L."/>
            <person name="Unver T."/>
            <person name="Budak H."/>
            <person name="Gulick P.J."/>
            <person name="Galiba G."/>
            <person name="Kalapos B."/>
            <person name="Nelson D.R."/>
            <person name="Li P."/>
            <person name="You F.M."/>
            <person name="Luo M.C."/>
            <person name="Dvorak J."/>
        </authorList>
    </citation>
    <scope>NUCLEOTIDE SEQUENCE [LARGE SCALE GENOMIC DNA]</scope>
    <source>
        <strain evidence="1">cv. AL8/78</strain>
    </source>
</reference>
<dbReference type="InterPro" id="IPR009003">
    <property type="entry name" value="Peptidase_S1_PA"/>
</dbReference>
<dbReference type="SUPFAM" id="SSF50494">
    <property type="entry name" value="Trypsin-like serine proteases"/>
    <property type="match status" value="1"/>
</dbReference>
<proteinExistence type="predicted"/>
<dbReference type="PANTHER" id="PTHR43019">
    <property type="entry name" value="SERINE ENDOPROTEASE DEGS"/>
    <property type="match status" value="1"/>
</dbReference>
<evidence type="ECO:0000313" key="2">
    <source>
        <dbReference type="Proteomes" id="UP000015105"/>
    </source>
</evidence>
<keyword evidence="2" id="KW-1185">Reference proteome</keyword>
<reference evidence="1" key="3">
    <citation type="journal article" date="2017" name="Nature">
        <title>Genome sequence of the progenitor of the wheat D genome Aegilops tauschii.</title>
        <authorList>
            <person name="Luo M.C."/>
            <person name="Gu Y.Q."/>
            <person name="Puiu D."/>
            <person name="Wang H."/>
            <person name="Twardziok S.O."/>
            <person name="Deal K.R."/>
            <person name="Huo N."/>
            <person name="Zhu T."/>
            <person name="Wang L."/>
            <person name="Wang Y."/>
            <person name="McGuire P.E."/>
            <person name="Liu S."/>
            <person name="Long H."/>
            <person name="Ramasamy R.K."/>
            <person name="Rodriguez J.C."/>
            <person name="Van S.L."/>
            <person name="Yuan L."/>
            <person name="Wang Z."/>
            <person name="Xia Z."/>
            <person name="Xiao L."/>
            <person name="Anderson O.D."/>
            <person name="Ouyang S."/>
            <person name="Liang Y."/>
            <person name="Zimin A.V."/>
            <person name="Pertea G."/>
            <person name="Qi P."/>
            <person name="Bennetzen J.L."/>
            <person name="Dai X."/>
            <person name="Dawson M.W."/>
            <person name="Muller H.G."/>
            <person name="Kugler K."/>
            <person name="Rivarola-Duarte L."/>
            <person name="Spannagl M."/>
            <person name="Mayer K.F.X."/>
            <person name="Lu F.H."/>
            <person name="Bevan M.W."/>
            <person name="Leroy P."/>
            <person name="Li P."/>
            <person name="You F.M."/>
            <person name="Sun Q."/>
            <person name="Liu Z."/>
            <person name="Lyons E."/>
            <person name="Wicker T."/>
            <person name="Salzberg S.L."/>
            <person name="Devos K.M."/>
            <person name="Dvorak J."/>
        </authorList>
    </citation>
    <scope>NUCLEOTIDE SEQUENCE [LARGE SCALE GENOMIC DNA]</scope>
    <source>
        <strain evidence="1">cv. AL8/78</strain>
    </source>
</reference>
<dbReference type="PANTHER" id="PTHR43019:SF30">
    <property type="entry name" value="SERINE PROTEASE"/>
    <property type="match status" value="1"/>
</dbReference>
<accession>A0A453SRK8</accession>
<reference evidence="1" key="4">
    <citation type="submission" date="2019-03" db="UniProtKB">
        <authorList>
            <consortium name="EnsemblPlants"/>
        </authorList>
    </citation>
    <scope>IDENTIFICATION</scope>
</reference>
<protein>
    <recommendedName>
        <fullName evidence="3">Trypsin-like peptidase domain-containing protein</fullName>
    </recommendedName>
</protein>
<dbReference type="STRING" id="200361.A0A453SRK8"/>
<dbReference type="Gene3D" id="2.40.10.120">
    <property type="match status" value="1"/>
</dbReference>
<evidence type="ECO:0008006" key="3">
    <source>
        <dbReference type="Google" id="ProtNLM"/>
    </source>
</evidence>
<dbReference type="Pfam" id="PF13365">
    <property type="entry name" value="Trypsin_2"/>
    <property type="match status" value="1"/>
</dbReference>
<dbReference type="Proteomes" id="UP000015105">
    <property type="component" value="Chromosome 7D"/>
</dbReference>
<reference evidence="2" key="1">
    <citation type="journal article" date="2014" name="Science">
        <title>Ancient hybridizations among the ancestral genomes of bread wheat.</title>
        <authorList>
            <consortium name="International Wheat Genome Sequencing Consortium,"/>
            <person name="Marcussen T."/>
            <person name="Sandve S.R."/>
            <person name="Heier L."/>
            <person name="Spannagl M."/>
            <person name="Pfeifer M."/>
            <person name="Jakobsen K.S."/>
            <person name="Wulff B.B."/>
            <person name="Steuernagel B."/>
            <person name="Mayer K.F."/>
            <person name="Olsen O.A."/>
        </authorList>
    </citation>
    <scope>NUCLEOTIDE SEQUENCE [LARGE SCALE GENOMIC DNA]</scope>
    <source>
        <strain evidence="2">cv. AL8/78</strain>
    </source>
</reference>
<name>A0A453SRK8_AEGTS</name>
<sequence>MSVVMLQGGSPEHLGSGFVAYCNGCSCLVMTSYHVVESAFTNGLMVTVIFPGGQPRFQADVQNLSEPGDLAILQFNCEGHMFEPLLFAEISTNRDLFPWTVYLHGYYNGKRGQLIRPSTLPGQIDGMYVNQETGVHMHYANYTSNPGMSGGPIIMGGRVVGVNKGSEAGTRLAVSVLGVHTMLEDWAVRVPDFVFVVFTVYRQFLIMCSICQGGAETIAEMLEMLERPGY</sequence>